<comment type="caution">
    <text evidence="2">The sequence shown here is derived from an EMBL/GenBank/DDBJ whole genome shotgun (WGS) entry which is preliminary data.</text>
</comment>
<dbReference type="Proteomes" id="UP001526201">
    <property type="component" value="Unassembled WGS sequence"/>
</dbReference>
<dbReference type="PROSITE" id="PS51186">
    <property type="entry name" value="GNAT"/>
    <property type="match status" value="1"/>
</dbReference>
<reference evidence="2 3" key="1">
    <citation type="journal article" date="2022" name="BMC Genomics">
        <title>Comparative genome analysis of mycobacteria focusing on tRNA and non-coding RNA.</title>
        <authorList>
            <person name="Behra P.R.K."/>
            <person name="Pettersson B.M.F."/>
            <person name="Ramesh M."/>
            <person name="Das S."/>
            <person name="Dasgupta S."/>
            <person name="Kirsebom L.A."/>
        </authorList>
    </citation>
    <scope>NUCLEOTIDE SEQUENCE [LARGE SCALE GENOMIC DNA]</scope>
    <source>
        <strain evidence="2 3">DSM 44078</strain>
    </source>
</reference>
<dbReference type="RefSeq" id="WP_264069796.1">
    <property type="nucleotide sequence ID" value="NZ_JACKTY010000033.1"/>
</dbReference>
<organism evidence="2 3">
    <name type="scientific">Mycolicibacterium komossense</name>
    <dbReference type="NCBI Taxonomy" id="1779"/>
    <lineage>
        <taxon>Bacteria</taxon>
        <taxon>Bacillati</taxon>
        <taxon>Actinomycetota</taxon>
        <taxon>Actinomycetes</taxon>
        <taxon>Mycobacteriales</taxon>
        <taxon>Mycobacteriaceae</taxon>
        <taxon>Mycolicibacterium</taxon>
    </lineage>
</organism>
<gene>
    <name evidence="2" type="ORF">H7J73_21740</name>
</gene>
<dbReference type="SUPFAM" id="SSF81301">
    <property type="entry name" value="Nucleotidyltransferase"/>
    <property type="match status" value="1"/>
</dbReference>
<dbReference type="InterPro" id="IPR016181">
    <property type="entry name" value="Acyl_CoA_acyltransferase"/>
</dbReference>
<dbReference type="CDD" id="cd05403">
    <property type="entry name" value="NT_KNTase_like"/>
    <property type="match status" value="1"/>
</dbReference>
<dbReference type="Gene3D" id="3.30.460.10">
    <property type="entry name" value="Beta Polymerase, domain 2"/>
    <property type="match status" value="1"/>
</dbReference>
<name>A0ABT3CGT2_9MYCO</name>
<keyword evidence="3" id="KW-1185">Reference proteome</keyword>
<sequence>MTARVRPDGVSVSLQLVTRRFPQARAAWLGGSVAAGNATATSDLDITVLLDGLPAPYRSSEIVEGWPVEMFVQTEDSLLEFCAQDRRRRRPTTMRLVGTAIVLLDHDGSGQRLREALHRIDQLGPPPEPPDHMAARRYAVNDLLTDLDSAVTVDEALTVAAALLREAGDLLLSTHRHWSGSGKWLLRELEALDRERGTDQAARLVHGLRAAATDDSTLMQQAVRHILDESGGPLFSGYRRTAKQSAPVEIRTATIDEAGLSELLHCAASDPASAIQRYRNDSATALLGAHLDGDLVGVLGYAVSDAAVTVLHIATAADRRRTGVGVALLGALRRAVPSGLPIVAETDRDGVEFYAAIGFAVTSLGEKYPGVERFSVRD</sequence>
<dbReference type="Pfam" id="PF13673">
    <property type="entry name" value="Acetyltransf_10"/>
    <property type="match status" value="1"/>
</dbReference>
<accession>A0ABT3CGT2</accession>
<evidence type="ECO:0000313" key="2">
    <source>
        <dbReference type="EMBL" id="MCV7228641.1"/>
    </source>
</evidence>
<dbReference type="Gene3D" id="3.40.630.30">
    <property type="match status" value="1"/>
</dbReference>
<dbReference type="InterPro" id="IPR043519">
    <property type="entry name" value="NT_sf"/>
</dbReference>
<proteinExistence type="predicted"/>
<feature type="domain" description="N-acetyltransferase" evidence="1">
    <location>
        <begin position="248"/>
        <end position="378"/>
    </location>
</feature>
<dbReference type="InterPro" id="IPR000182">
    <property type="entry name" value="GNAT_dom"/>
</dbReference>
<evidence type="ECO:0000259" key="1">
    <source>
        <dbReference type="PROSITE" id="PS51186"/>
    </source>
</evidence>
<dbReference type="SUPFAM" id="SSF55729">
    <property type="entry name" value="Acyl-CoA N-acyltransferases (Nat)"/>
    <property type="match status" value="1"/>
</dbReference>
<evidence type="ECO:0000313" key="3">
    <source>
        <dbReference type="Proteomes" id="UP001526201"/>
    </source>
</evidence>
<dbReference type="EMBL" id="JACKTY010000033">
    <property type="protein sequence ID" value="MCV7228641.1"/>
    <property type="molecule type" value="Genomic_DNA"/>
</dbReference>
<protein>
    <submittedName>
        <fullName evidence="2">GNAT family N-acetyltransferase</fullName>
    </submittedName>
</protein>